<evidence type="ECO:0000313" key="2">
    <source>
        <dbReference type="Proteomes" id="UP001215956"/>
    </source>
</evidence>
<evidence type="ECO:0000313" key="1">
    <source>
        <dbReference type="EMBL" id="MDF0594303.1"/>
    </source>
</evidence>
<keyword evidence="2" id="KW-1185">Reference proteome</keyword>
<sequence>MVKTIPHILLAAIILGAILITISDAKIGYDVTARVNSTSWSVNRSTQNLNFEMSGSISGNGSFSKLTHIQNFAGIESRELSSSSAGQLNYDELMQLQSLEGPVSIVAKLKSGTNESINESVNIRDPQNDFINLEIDERWPTRFSNYKKISYLGPGIRTRESYQNNRDVVSTSIDSWKLYKESIYQAHINRSVTSVEITSDDLSENTFANKSSRYGLNLVTIGSSTNLDVIRLDESGAPKLLISQDYLGEHRMNLNVTMNDWVSPPEGEPKQWLDCCGADDSEEATKCPLTPSLERFVFDS</sequence>
<gene>
    <name evidence="1" type="ORF">P0O24_12005</name>
</gene>
<comment type="caution">
    <text evidence="1">The sequence shown here is derived from an EMBL/GenBank/DDBJ whole genome shotgun (WGS) entry which is preliminary data.</text>
</comment>
<proteinExistence type="predicted"/>
<reference evidence="1 2" key="1">
    <citation type="submission" date="2023-03" db="EMBL/GenBank/DDBJ databases">
        <title>Whole genome sequencing of Methanotrichaceae archaeon M04Ac.</title>
        <authorList>
            <person name="Khomyakova M.A."/>
            <person name="Merkel A.Y."/>
            <person name="Slobodkin A.I."/>
        </authorList>
    </citation>
    <scope>NUCLEOTIDE SEQUENCE [LARGE SCALE GENOMIC DNA]</scope>
    <source>
        <strain evidence="1 2">M04Ac</strain>
    </source>
</reference>
<dbReference type="RefSeq" id="WP_316969996.1">
    <property type="nucleotide sequence ID" value="NZ_JARFPL010000063.1"/>
</dbReference>
<organism evidence="1 2">
    <name type="scientific">Candidatus Methanocrinis alkalitolerans</name>
    <dbReference type="NCBI Taxonomy" id="3033395"/>
    <lineage>
        <taxon>Archaea</taxon>
        <taxon>Methanobacteriati</taxon>
        <taxon>Methanobacteriota</taxon>
        <taxon>Stenosarchaea group</taxon>
        <taxon>Methanomicrobia</taxon>
        <taxon>Methanotrichales</taxon>
        <taxon>Methanotrichaceae</taxon>
        <taxon>Methanocrinis</taxon>
    </lineage>
</organism>
<accession>A0ABT5XHV5</accession>
<dbReference type="EMBL" id="JARFPL010000063">
    <property type="protein sequence ID" value="MDF0594303.1"/>
    <property type="molecule type" value="Genomic_DNA"/>
</dbReference>
<protein>
    <submittedName>
        <fullName evidence="1">Uncharacterized protein</fullName>
    </submittedName>
</protein>
<dbReference type="Proteomes" id="UP001215956">
    <property type="component" value="Unassembled WGS sequence"/>
</dbReference>
<name>A0ABT5XHV5_9EURY</name>